<gene>
    <name evidence="1" type="ORF">BRARA_C01886</name>
</gene>
<reference evidence="1 2" key="1">
    <citation type="submission" date="2018-06" db="EMBL/GenBank/DDBJ databases">
        <title>WGS assembly of Brassica rapa FPsc.</title>
        <authorList>
            <person name="Bowman J."/>
            <person name="Kohchi T."/>
            <person name="Yamato K."/>
            <person name="Jenkins J."/>
            <person name="Shu S."/>
            <person name="Ishizaki K."/>
            <person name="Yamaoka S."/>
            <person name="Nishihama R."/>
            <person name="Nakamura Y."/>
            <person name="Berger F."/>
            <person name="Adam C."/>
            <person name="Aki S."/>
            <person name="Althoff F."/>
            <person name="Araki T."/>
            <person name="Arteaga-Vazquez M."/>
            <person name="Balasubrmanian S."/>
            <person name="Bauer D."/>
            <person name="Boehm C."/>
            <person name="Briginshaw L."/>
            <person name="Caballero-Perez J."/>
            <person name="Catarino B."/>
            <person name="Chen F."/>
            <person name="Chiyoda S."/>
            <person name="Chovatia M."/>
            <person name="Davies K."/>
            <person name="Delmans M."/>
            <person name="Demura T."/>
            <person name="Dierschke T."/>
            <person name="Dolan L."/>
            <person name="Dorantes-Acosta A."/>
            <person name="Eklund D."/>
            <person name="Florent S."/>
            <person name="Flores-Sandoval E."/>
            <person name="Fujiyama A."/>
            <person name="Fukuzawa H."/>
            <person name="Galik B."/>
            <person name="Grimanelli D."/>
            <person name="Grimwood J."/>
            <person name="Grossniklaus U."/>
            <person name="Hamada T."/>
            <person name="Haseloff J."/>
            <person name="Hetherington A."/>
            <person name="Higo A."/>
            <person name="Hirakawa Y."/>
            <person name="Hundley H."/>
            <person name="Ikeda Y."/>
            <person name="Inoue K."/>
            <person name="Inoue S."/>
            <person name="Ishida S."/>
            <person name="Jia Q."/>
            <person name="Kakita M."/>
            <person name="Kanazawa T."/>
            <person name="Kawai Y."/>
            <person name="Kawashima T."/>
            <person name="Kennedy M."/>
            <person name="Kinose K."/>
            <person name="Kinoshita T."/>
            <person name="Kohara Y."/>
            <person name="Koide E."/>
            <person name="Komatsu K."/>
            <person name="Kopischke S."/>
            <person name="Kubo M."/>
            <person name="Kyozuka J."/>
            <person name="Lagercrantz U."/>
            <person name="Lin S."/>
            <person name="Lindquist E."/>
            <person name="Lipzen A."/>
            <person name="Lu C."/>
            <person name="Luna E."/>
            <person name="Martienssen R."/>
            <person name="Minamino N."/>
            <person name="Mizutani M."/>
            <person name="Mizutani M."/>
            <person name="Mochizuki N."/>
            <person name="Monte I."/>
            <person name="Mosher R."/>
            <person name="Nagasaki H."/>
            <person name="Nakagami H."/>
            <person name="Naramoto S."/>
            <person name="Nishitani K."/>
            <person name="Ohtani M."/>
            <person name="Okamoto T."/>
            <person name="Okumura M."/>
            <person name="Phillips J."/>
            <person name="Pollak B."/>
            <person name="Reinders A."/>
            <person name="Roevekamp M."/>
            <person name="Sano R."/>
            <person name="Sawa S."/>
            <person name="Schmid M."/>
            <person name="Shirakawa M."/>
            <person name="Solano R."/>
            <person name="Spunde A."/>
            <person name="Suetsugu N."/>
            <person name="Sugano S."/>
            <person name="Sugiyama A."/>
            <person name="Sun R."/>
            <person name="Suzuki Y."/>
            <person name="Takenaka M."/>
            <person name="Takezawa D."/>
            <person name="Tomogane H."/>
            <person name="Tsuzuki M."/>
            <person name="Ueda T."/>
            <person name="Umeda M."/>
            <person name="Ward J."/>
            <person name="Watanabe Y."/>
            <person name="Yazaki K."/>
            <person name="Yokoyama R."/>
            <person name="Yoshitake Y."/>
            <person name="Yotsui I."/>
            <person name="Zachgo S."/>
            <person name="Schmutz J."/>
        </authorList>
    </citation>
    <scope>NUCLEOTIDE SEQUENCE [LARGE SCALE GENOMIC DNA]</scope>
    <source>
        <strain evidence="2">cv. B-3</strain>
    </source>
</reference>
<organism evidence="1 2">
    <name type="scientific">Brassica campestris</name>
    <name type="common">Field mustard</name>
    <dbReference type="NCBI Taxonomy" id="3711"/>
    <lineage>
        <taxon>Eukaryota</taxon>
        <taxon>Viridiplantae</taxon>
        <taxon>Streptophyta</taxon>
        <taxon>Embryophyta</taxon>
        <taxon>Tracheophyta</taxon>
        <taxon>Spermatophyta</taxon>
        <taxon>Magnoliopsida</taxon>
        <taxon>eudicotyledons</taxon>
        <taxon>Gunneridae</taxon>
        <taxon>Pentapetalae</taxon>
        <taxon>rosids</taxon>
        <taxon>malvids</taxon>
        <taxon>Brassicales</taxon>
        <taxon>Brassicaceae</taxon>
        <taxon>Brassiceae</taxon>
        <taxon>Brassica</taxon>
    </lineage>
</organism>
<proteinExistence type="predicted"/>
<dbReference type="EMBL" id="CM010630">
    <property type="protein sequence ID" value="RID69815.1"/>
    <property type="molecule type" value="Genomic_DNA"/>
</dbReference>
<sequence>MFPGTSHHHCPEATASLRLPIEMKQELSMCIILVQSHLTAQCSQRSIYEKLNTYLRWGCRLLLDEKVDTLEGQSHTRKQQK</sequence>
<evidence type="ECO:0000313" key="1">
    <source>
        <dbReference type="EMBL" id="RID69815.1"/>
    </source>
</evidence>
<name>A0A397ZXE1_BRACM</name>
<evidence type="ECO:0000313" key="2">
    <source>
        <dbReference type="Proteomes" id="UP000264353"/>
    </source>
</evidence>
<accession>A0A397ZXE1</accession>
<protein>
    <submittedName>
        <fullName evidence="1">Uncharacterized protein</fullName>
    </submittedName>
</protein>
<dbReference type="Proteomes" id="UP000264353">
    <property type="component" value="Chromosome A3"/>
</dbReference>
<dbReference type="AlphaFoldDB" id="A0A397ZXE1"/>